<feature type="transmembrane region" description="Helical" evidence="9">
    <location>
        <begin position="40"/>
        <end position="63"/>
    </location>
</feature>
<dbReference type="Pfam" id="PF03185">
    <property type="entry name" value="CaKB"/>
    <property type="match status" value="1"/>
</dbReference>
<evidence type="ECO:0000256" key="4">
    <source>
        <dbReference type="ARBA" id="ARBA00022989"/>
    </source>
</evidence>
<organism evidence="10 11">
    <name type="scientific">Sphaeramia orbicularis</name>
    <name type="common">orbiculate cardinalfish</name>
    <dbReference type="NCBI Taxonomy" id="375764"/>
    <lineage>
        <taxon>Eukaryota</taxon>
        <taxon>Metazoa</taxon>
        <taxon>Chordata</taxon>
        <taxon>Craniata</taxon>
        <taxon>Vertebrata</taxon>
        <taxon>Euteleostomi</taxon>
        <taxon>Actinopterygii</taxon>
        <taxon>Neopterygii</taxon>
        <taxon>Teleostei</taxon>
        <taxon>Neoteleostei</taxon>
        <taxon>Acanthomorphata</taxon>
        <taxon>Gobiaria</taxon>
        <taxon>Kurtiformes</taxon>
        <taxon>Apogonoidei</taxon>
        <taxon>Apogonidae</taxon>
        <taxon>Apogoninae</taxon>
        <taxon>Sphaeramia</taxon>
    </lineage>
</organism>
<evidence type="ECO:0000256" key="8">
    <source>
        <dbReference type="ARBA" id="ARBA00023303"/>
    </source>
</evidence>
<dbReference type="PANTHER" id="PTHR10258:SF4">
    <property type="entry name" value="CALCIUM-ACTIVATED POTASSIUM CHANNEL SUBUNIT BETA-3"/>
    <property type="match status" value="1"/>
</dbReference>
<protein>
    <submittedName>
        <fullName evidence="10">Si:ch211-38m6.7</fullName>
    </submittedName>
</protein>
<proteinExistence type="predicted"/>
<keyword evidence="2" id="KW-0813">Transport</keyword>
<evidence type="ECO:0000256" key="2">
    <source>
        <dbReference type="ARBA" id="ARBA00022448"/>
    </source>
</evidence>
<dbReference type="GO" id="GO:0008076">
    <property type="term" value="C:voltage-gated potassium channel complex"/>
    <property type="evidence" value="ECO:0007669"/>
    <property type="project" value="TreeGrafter"/>
</dbReference>
<keyword evidence="6 9" id="KW-0472">Membrane</keyword>
<keyword evidence="7" id="KW-0325">Glycoprotein</keyword>
<evidence type="ECO:0000313" key="10">
    <source>
        <dbReference type="Ensembl" id="ENSSORP00005028329.1"/>
    </source>
</evidence>
<dbReference type="GO" id="GO:0015459">
    <property type="term" value="F:potassium channel regulator activity"/>
    <property type="evidence" value="ECO:0007669"/>
    <property type="project" value="TreeGrafter"/>
</dbReference>
<dbReference type="GO" id="GO:0005513">
    <property type="term" value="P:detection of calcium ion"/>
    <property type="evidence" value="ECO:0007669"/>
    <property type="project" value="TreeGrafter"/>
</dbReference>
<name>A0A673AGF8_9TELE</name>
<evidence type="ECO:0000256" key="3">
    <source>
        <dbReference type="ARBA" id="ARBA00022692"/>
    </source>
</evidence>
<evidence type="ECO:0000256" key="6">
    <source>
        <dbReference type="ARBA" id="ARBA00023136"/>
    </source>
</evidence>
<keyword evidence="11" id="KW-1185">Reference proteome</keyword>
<reference evidence="10" key="1">
    <citation type="submission" date="2019-06" db="EMBL/GenBank/DDBJ databases">
        <authorList>
            <consortium name="Wellcome Sanger Institute Data Sharing"/>
        </authorList>
    </citation>
    <scope>NUCLEOTIDE SEQUENCE [LARGE SCALE GENOMIC DNA]</scope>
</reference>
<sequence length="225" mass="24699">MELLASAAVQEQEGARGLNVHGGQRSRAQMPVSSVGEDRAILLGFTMMAFAVLMFFVVGITTVKPYVNSNWEEEASCVLLQTTILDQWVDCRGVSAVPCLRVTVNLSGSHQLALLHFDEESVLLAPECFYIPKCRMDRPELEGEVQKLKSSLDARVGRVSSCLTDRARHPQDAILNRKYTMRTAMLALLWPSLMLGGGALLVGLVKMTQCLAHLSSEMCIKSPTC</sequence>
<keyword evidence="8" id="KW-0407">Ion channel</keyword>
<keyword evidence="4 9" id="KW-1133">Transmembrane helix</keyword>
<evidence type="ECO:0000313" key="11">
    <source>
        <dbReference type="Proteomes" id="UP000472271"/>
    </source>
</evidence>
<dbReference type="InParanoid" id="A0A673AGF8"/>
<evidence type="ECO:0000256" key="9">
    <source>
        <dbReference type="SAM" id="Phobius"/>
    </source>
</evidence>
<reference evidence="10" key="3">
    <citation type="submission" date="2025-09" db="UniProtKB">
        <authorList>
            <consortium name="Ensembl"/>
        </authorList>
    </citation>
    <scope>IDENTIFICATION</scope>
</reference>
<dbReference type="AlphaFoldDB" id="A0A673AGF8"/>
<dbReference type="FunCoup" id="A0A673AGF8">
    <property type="interactions" value="1"/>
</dbReference>
<dbReference type="Proteomes" id="UP000472271">
    <property type="component" value="Chromosome 17"/>
</dbReference>
<keyword evidence="3 9" id="KW-0812">Transmembrane</keyword>
<reference evidence="10" key="2">
    <citation type="submission" date="2025-08" db="UniProtKB">
        <authorList>
            <consortium name="Ensembl"/>
        </authorList>
    </citation>
    <scope>IDENTIFICATION</scope>
</reference>
<dbReference type="GO" id="GO:0015269">
    <property type="term" value="F:calcium-activated potassium channel activity"/>
    <property type="evidence" value="ECO:0007669"/>
    <property type="project" value="InterPro"/>
</dbReference>
<keyword evidence="5" id="KW-0406">Ion transport</keyword>
<dbReference type="InterPro" id="IPR003930">
    <property type="entry name" value="K_chnl_Ca-activ_BK_bsu"/>
</dbReference>
<dbReference type="Ensembl" id="ENSSORT00005029138.1">
    <property type="protein sequence ID" value="ENSSORP00005028329.1"/>
    <property type="gene ID" value="ENSSORG00005013558.1"/>
</dbReference>
<comment type="subcellular location">
    <subcellularLocation>
        <location evidence="1">Membrane</location>
        <topology evidence="1">Multi-pass membrane protein</topology>
    </subcellularLocation>
</comment>
<dbReference type="PANTHER" id="PTHR10258">
    <property type="entry name" value="CALCIUM-ACTIVATED POTASSIUM CHANNEL SUBUNIT BETA"/>
    <property type="match status" value="1"/>
</dbReference>
<feature type="transmembrane region" description="Helical" evidence="9">
    <location>
        <begin position="184"/>
        <end position="205"/>
    </location>
</feature>
<evidence type="ECO:0000256" key="5">
    <source>
        <dbReference type="ARBA" id="ARBA00023065"/>
    </source>
</evidence>
<accession>A0A673AGF8</accession>
<evidence type="ECO:0000256" key="1">
    <source>
        <dbReference type="ARBA" id="ARBA00004141"/>
    </source>
</evidence>
<evidence type="ECO:0000256" key="7">
    <source>
        <dbReference type="ARBA" id="ARBA00023180"/>
    </source>
</evidence>